<feature type="transmembrane region" description="Helical" evidence="1">
    <location>
        <begin position="47"/>
        <end position="65"/>
    </location>
</feature>
<dbReference type="Proteomes" id="UP001501676">
    <property type="component" value="Unassembled WGS sequence"/>
</dbReference>
<comment type="caution">
    <text evidence="2">The sequence shown here is derived from an EMBL/GenBank/DDBJ whole genome shotgun (WGS) entry which is preliminary data.</text>
</comment>
<dbReference type="InterPro" id="IPR021517">
    <property type="entry name" value="DUF3180"/>
</dbReference>
<keyword evidence="1" id="KW-0472">Membrane</keyword>
<feature type="transmembrane region" description="Helical" evidence="1">
    <location>
        <begin position="129"/>
        <end position="149"/>
    </location>
</feature>
<reference evidence="3" key="1">
    <citation type="journal article" date="2019" name="Int. J. Syst. Evol. Microbiol.">
        <title>The Global Catalogue of Microorganisms (GCM) 10K type strain sequencing project: providing services to taxonomists for standard genome sequencing and annotation.</title>
        <authorList>
            <consortium name="The Broad Institute Genomics Platform"/>
            <consortium name="The Broad Institute Genome Sequencing Center for Infectious Disease"/>
            <person name="Wu L."/>
            <person name="Ma J."/>
        </authorList>
    </citation>
    <scope>NUCLEOTIDE SEQUENCE [LARGE SCALE GENOMIC DNA]</scope>
    <source>
        <strain evidence="3">JCM 9458</strain>
    </source>
</reference>
<accession>A0ABP6SY40</accession>
<sequence length="170" mass="18034">MTPPPSPPTPTPRLTPTRPGSLALVVLVACVAAWAMANRFYGDLPTFTWFPVLTLALLAIFELIVARATKSRIDRDEGAAPVEPLAVARFAALAKASSLGGALFVGLYAGLLVFLLGERDRLAAAADDLPECTGGLVAAILLVAAALWLERSCRIPEPPDDEDPDQRTYP</sequence>
<proteinExistence type="predicted"/>
<feature type="transmembrane region" description="Helical" evidence="1">
    <location>
        <begin position="21"/>
        <end position="41"/>
    </location>
</feature>
<organism evidence="2 3">
    <name type="scientific">Cryptosporangium minutisporangium</name>
    <dbReference type="NCBI Taxonomy" id="113569"/>
    <lineage>
        <taxon>Bacteria</taxon>
        <taxon>Bacillati</taxon>
        <taxon>Actinomycetota</taxon>
        <taxon>Actinomycetes</taxon>
        <taxon>Cryptosporangiales</taxon>
        <taxon>Cryptosporangiaceae</taxon>
        <taxon>Cryptosporangium</taxon>
    </lineage>
</organism>
<dbReference type="Pfam" id="PF11377">
    <property type="entry name" value="DUF3180"/>
    <property type="match status" value="1"/>
</dbReference>
<keyword evidence="3" id="KW-1185">Reference proteome</keyword>
<dbReference type="RefSeq" id="WP_345728324.1">
    <property type="nucleotide sequence ID" value="NZ_BAAAYN010000017.1"/>
</dbReference>
<keyword evidence="1" id="KW-1133">Transmembrane helix</keyword>
<dbReference type="EMBL" id="BAAAYN010000017">
    <property type="protein sequence ID" value="GAA3386712.1"/>
    <property type="molecule type" value="Genomic_DNA"/>
</dbReference>
<feature type="transmembrane region" description="Helical" evidence="1">
    <location>
        <begin position="99"/>
        <end position="117"/>
    </location>
</feature>
<name>A0ABP6SY40_9ACTN</name>
<keyword evidence="1" id="KW-0812">Transmembrane</keyword>
<evidence type="ECO:0000313" key="3">
    <source>
        <dbReference type="Proteomes" id="UP001501676"/>
    </source>
</evidence>
<gene>
    <name evidence="2" type="ORF">GCM10020369_26180</name>
</gene>
<protein>
    <submittedName>
        <fullName evidence="2">DUF3180 domain-containing protein</fullName>
    </submittedName>
</protein>
<evidence type="ECO:0000256" key="1">
    <source>
        <dbReference type="SAM" id="Phobius"/>
    </source>
</evidence>
<evidence type="ECO:0000313" key="2">
    <source>
        <dbReference type="EMBL" id="GAA3386712.1"/>
    </source>
</evidence>